<proteinExistence type="predicted"/>
<dbReference type="AlphaFoldDB" id="A0A0L0W756"/>
<evidence type="ECO:0008006" key="5">
    <source>
        <dbReference type="Google" id="ProtNLM"/>
    </source>
</evidence>
<dbReference type="Proteomes" id="UP000037267">
    <property type="component" value="Unassembled WGS sequence"/>
</dbReference>
<keyword evidence="2" id="KW-0812">Transmembrane</keyword>
<keyword evidence="1" id="KW-0175">Coiled coil</keyword>
<feature type="coiled-coil region" evidence="1">
    <location>
        <begin position="60"/>
        <end position="95"/>
    </location>
</feature>
<evidence type="ECO:0000313" key="4">
    <source>
        <dbReference type="Proteomes" id="UP000037267"/>
    </source>
</evidence>
<dbReference type="STRING" id="1503.CLPU_17c00080"/>
<keyword evidence="2" id="KW-0472">Membrane</keyword>
<evidence type="ECO:0000256" key="1">
    <source>
        <dbReference type="SAM" id="Coils"/>
    </source>
</evidence>
<keyword evidence="2" id="KW-1133">Transmembrane helix</keyword>
<gene>
    <name evidence="3" type="ORF">CLPU_17c00080</name>
</gene>
<organism evidence="3 4">
    <name type="scientific">Gottschalkia purinilytica</name>
    <name type="common">Clostridium purinilyticum</name>
    <dbReference type="NCBI Taxonomy" id="1503"/>
    <lineage>
        <taxon>Bacteria</taxon>
        <taxon>Bacillati</taxon>
        <taxon>Bacillota</taxon>
        <taxon>Tissierellia</taxon>
        <taxon>Tissierellales</taxon>
        <taxon>Gottschalkiaceae</taxon>
        <taxon>Gottschalkia</taxon>
    </lineage>
</organism>
<sequence length="195" mass="23168">MLSELLLGGDIEIAMYDINFFTPYLKESKLKKNKLFIKVTIITLTVLIFILFNIFSNLYIENLKMSITKLKELDRNLEDNSLKRLKKDIKNLENYYDLMISVNNTLCFDDYINNYIIEKIFLCFSEQVNVEKIHISNKEVTIEGRLKDIIISENLLKNLRDINIFQDLNISNIEKYDNEYYFVIEGEMKSVKEPY</sequence>
<name>A0A0L0W756_GOTPU</name>
<accession>A0A0L0W756</accession>
<protein>
    <recommendedName>
        <fullName evidence="5">Tfp pilus assembly protein PilN</fullName>
    </recommendedName>
</protein>
<evidence type="ECO:0000256" key="2">
    <source>
        <dbReference type="SAM" id="Phobius"/>
    </source>
</evidence>
<feature type="transmembrane region" description="Helical" evidence="2">
    <location>
        <begin position="35"/>
        <end position="60"/>
    </location>
</feature>
<comment type="caution">
    <text evidence="3">The sequence shown here is derived from an EMBL/GenBank/DDBJ whole genome shotgun (WGS) entry which is preliminary data.</text>
</comment>
<dbReference type="EMBL" id="LGSS01000017">
    <property type="protein sequence ID" value="KNF07383.1"/>
    <property type="molecule type" value="Genomic_DNA"/>
</dbReference>
<keyword evidence="4" id="KW-1185">Reference proteome</keyword>
<evidence type="ECO:0000313" key="3">
    <source>
        <dbReference type="EMBL" id="KNF07383.1"/>
    </source>
</evidence>
<reference evidence="4" key="1">
    <citation type="submission" date="2015-07" db="EMBL/GenBank/DDBJ databases">
        <title>Draft genome sequence of the purine-degrading Gottschalkia purinilyticum DSM 1384 (formerly Clostridium purinilyticum).</title>
        <authorList>
            <person name="Poehlein A."/>
            <person name="Schiel-Bengelsdorf B."/>
            <person name="Bengelsdorf F.R."/>
            <person name="Daniel R."/>
            <person name="Duerre P."/>
        </authorList>
    </citation>
    <scope>NUCLEOTIDE SEQUENCE [LARGE SCALE GENOMIC DNA]</scope>
    <source>
        <strain evidence="4">DSM 1384</strain>
    </source>
</reference>